<keyword evidence="3" id="KW-1185">Reference proteome</keyword>
<keyword evidence="1" id="KW-0472">Membrane</keyword>
<dbReference type="InterPro" id="IPR002798">
    <property type="entry name" value="SpoIIM-like"/>
</dbReference>
<dbReference type="Pfam" id="PF01944">
    <property type="entry name" value="SpoIIM"/>
    <property type="match status" value="1"/>
</dbReference>
<dbReference type="AlphaFoldDB" id="A0A840RLB3"/>
<evidence type="ECO:0000256" key="1">
    <source>
        <dbReference type="SAM" id="Phobius"/>
    </source>
</evidence>
<name>A0A840RLB3_9NEIS</name>
<proteinExistence type="predicted"/>
<gene>
    <name evidence="2" type="ORF">HNQ50_003665</name>
</gene>
<feature type="transmembrane region" description="Helical" evidence="1">
    <location>
        <begin position="91"/>
        <end position="114"/>
    </location>
</feature>
<keyword evidence="1" id="KW-1133">Transmembrane helix</keyword>
<feature type="transmembrane region" description="Helical" evidence="1">
    <location>
        <begin position="221"/>
        <end position="240"/>
    </location>
</feature>
<feature type="transmembrane region" description="Helical" evidence="1">
    <location>
        <begin position="176"/>
        <end position="201"/>
    </location>
</feature>
<dbReference type="PANTHER" id="PTHR35337">
    <property type="entry name" value="SLR1478 PROTEIN"/>
    <property type="match status" value="1"/>
</dbReference>
<reference evidence="2 3" key="1">
    <citation type="submission" date="2020-08" db="EMBL/GenBank/DDBJ databases">
        <title>Genomic Encyclopedia of Type Strains, Phase IV (KMG-IV): sequencing the most valuable type-strain genomes for metagenomic binning, comparative biology and taxonomic classification.</title>
        <authorList>
            <person name="Goeker M."/>
        </authorList>
    </citation>
    <scope>NUCLEOTIDE SEQUENCE [LARGE SCALE GENOMIC DNA]</scope>
    <source>
        <strain evidence="2 3">DSM 18233</strain>
    </source>
</reference>
<evidence type="ECO:0000313" key="3">
    <source>
        <dbReference type="Proteomes" id="UP000543030"/>
    </source>
</evidence>
<sequence>MKQLQFEAENQATWKMLERELKGRPSRALPGLYRTACLHLALARDRHYAVTLQDRLHDLVVRTHEAMYGERPSRMSVAEFLLRVFPRTVRAQWRVVALSMLLLFGPFFLLNWLVSHNPDLAASFLSRAKLNQMSAMYSHDAAHWGRQRGADSDVQMFGYYIYNNISINFRTFASGIFFGLGSVFFMVFNGITAGVIAGYLSATGSGDVFWPFVCGHSAPEATAAALAGASGLHLGAALLWPGRLPRLQALRVAAQTAFILLGGAALMTFFAAFIEAFWSSRVDIPAQARFVAGAVLWSGIWLWLLVGGRRKGKPDAS</sequence>
<feature type="transmembrane region" description="Helical" evidence="1">
    <location>
        <begin position="286"/>
        <end position="306"/>
    </location>
</feature>
<evidence type="ECO:0000313" key="2">
    <source>
        <dbReference type="EMBL" id="MBB5192911.1"/>
    </source>
</evidence>
<dbReference type="EMBL" id="JACHHN010000008">
    <property type="protein sequence ID" value="MBB5192911.1"/>
    <property type="molecule type" value="Genomic_DNA"/>
</dbReference>
<keyword evidence="1" id="KW-0812">Transmembrane</keyword>
<dbReference type="Proteomes" id="UP000543030">
    <property type="component" value="Unassembled WGS sequence"/>
</dbReference>
<dbReference type="PANTHER" id="PTHR35337:SF1">
    <property type="entry name" value="SLR1478 PROTEIN"/>
    <property type="match status" value="1"/>
</dbReference>
<protein>
    <submittedName>
        <fullName evidence="2">Putative membrane protein SpoIIM required for sporulation</fullName>
    </submittedName>
</protein>
<comment type="caution">
    <text evidence="2">The sequence shown here is derived from an EMBL/GenBank/DDBJ whole genome shotgun (WGS) entry which is preliminary data.</text>
</comment>
<accession>A0A840RLB3</accession>
<organism evidence="2 3">
    <name type="scientific">Silvimonas terrae</name>
    <dbReference type="NCBI Taxonomy" id="300266"/>
    <lineage>
        <taxon>Bacteria</taxon>
        <taxon>Pseudomonadati</taxon>
        <taxon>Pseudomonadota</taxon>
        <taxon>Betaproteobacteria</taxon>
        <taxon>Neisseriales</taxon>
        <taxon>Chitinibacteraceae</taxon>
        <taxon>Silvimonas</taxon>
    </lineage>
</organism>
<feature type="transmembrane region" description="Helical" evidence="1">
    <location>
        <begin position="252"/>
        <end position="274"/>
    </location>
</feature>
<dbReference type="RefSeq" id="WP_184102559.1">
    <property type="nucleotide sequence ID" value="NZ_JACHHN010000008.1"/>
</dbReference>